<dbReference type="InterPro" id="IPR050241">
    <property type="entry name" value="NAD-cap_RNA_hydrolase_NudC"/>
</dbReference>
<dbReference type="PANTHER" id="PTHR42904">
    <property type="entry name" value="NUDIX HYDROLASE, NUDC SUBFAMILY"/>
    <property type="match status" value="1"/>
</dbReference>
<protein>
    <recommendedName>
        <fullName evidence="4">NAD(+) diphosphatase</fullName>
        <ecNumber evidence="4">3.6.1.22</ecNumber>
    </recommendedName>
</protein>
<dbReference type="EC" id="3.6.1.22" evidence="4"/>
<dbReference type="Pfam" id="PF09297">
    <property type="entry name" value="Zn_ribbon_NUD"/>
    <property type="match status" value="1"/>
</dbReference>
<dbReference type="PROSITE" id="PS51462">
    <property type="entry name" value="NUDIX"/>
    <property type="match status" value="1"/>
</dbReference>
<evidence type="ECO:0000256" key="3">
    <source>
        <dbReference type="ARBA" id="ARBA00009595"/>
    </source>
</evidence>
<evidence type="ECO:0000256" key="5">
    <source>
        <dbReference type="ARBA" id="ARBA00022723"/>
    </source>
</evidence>
<sequence length="351" mass="38010">MRSRLTLLLTLLALATRSSALSTPFFDTSGRLQRTTSPPAPQPGAETFYVPVYNGEVLMDDDGAMLLGEAAVAPYMAQDDCVVSWLGSATEGALAAKGSAQAKYWLLELSHLEERPDALGEWAPLREAGGGGTAAAVLSGAGGNRCADDVAALLNTARGLALWHRSVKFCSACGGKTEAVRHGRNRQCKDCGARYRPRVDPSVIVLVVNEKRDRCLLGRPKSWAAGRWSTLAGFVEFGETLEECVVREITEEAGVTPTRDVAGSLTQVASQPWLFPRSLMVGYEAVVDDAALLKRQEDELQGLAWFDKDYVRQQVEAQGDEDAPATPGDFHVPSRVSLARTLIDMWLNDDR</sequence>
<dbReference type="InterPro" id="IPR020084">
    <property type="entry name" value="NUDIX_hydrolase_CS"/>
</dbReference>
<dbReference type="InterPro" id="IPR015797">
    <property type="entry name" value="NUDIX_hydrolase-like_dom_sf"/>
</dbReference>
<evidence type="ECO:0000256" key="8">
    <source>
        <dbReference type="ARBA" id="ARBA00023027"/>
    </source>
</evidence>
<dbReference type="AlphaFoldDB" id="A0A9W7A1A0"/>
<dbReference type="Gene3D" id="3.90.79.20">
    <property type="match status" value="1"/>
</dbReference>
<comment type="cofactor">
    <cofactor evidence="1">
        <name>Mg(2+)</name>
        <dbReference type="ChEBI" id="CHEBI:18420"/>
    </cofactor>
</comment>
<dbReference type="GO" id="GO:0035529">
    <property type="term" value="F:NADH pyrophosphatase activity"/>
    <property type="evidence" value="ECO:0007669"/>
    <property type="project" value="TreeGrafter"/>
</dbReference>
<feature type="domain" description="Nudix hydrolase" evidence="11">
    <location>
        <begin position="197"/>
        <end position="328"/>
    </location>
</feature>
<keyword evidence="10" id="KW-0732">Signal</keyword>
<keyword evidence="13" id="KW-1185">Reference proteome</keyword>
<dbReference type="SUPFAM" id="SSF55811">
    <property type="entry name" value="Nudix"/>
    <property type="match status" value="1"/>
</dbReference>
<dbReference type="OrthoDB" id="10249612at2759"/>
<evidence type="ECO:0000256" key="1">
    <source>
        <dbReference type="ARBA" id="ARBA00001946"/>
    </source>
</evidence>
<dbReference type="InterPro" id="IPR000086">
    <property type="entry name" value="NUDIX_hydrolase_dom"/>
</dbReference>
<feature type="signal peptide" evidence="10">
    <location>
        <begin position="1"/>
        <end position="20"/>
    </location>
</feature>
<keyword evidence="6" id="KW-0378">Hydrolase</keyword>
<evidence type="ECO:0000259" key="11">
    <source>
        <dbReference type="PROSITE" id="PS51462"/>
    </source>
</evidence>
<evidence type="ECO:0000256" key="7">
    <source>
        <dbReference type="ARBA" id="ARBA00022842"/>
    </source>
</evidence>
<comment type="catalytic activity">
    <reaction evidence="9">
        <text>a 5'-end NAD(+)-phospho-ribonucleoside in mRNA + H2O = a 5'-end phospho-adenosine-phospho-ribonucleoside in mRNA + beta-nicotinamide D-ribonucleotide + 2 H(+)</text>
        <dbReference type="Rhea" id="RHEA:60876"/>
        <dbReference type="Rhea" id="RHEA-COMP:15698"/>
        <dbReference type="Rhea" id="RHEA-COMP:15719"/>
        <dbReference type="ChEBI" id="CHEBI:14649"/>
        <dbReference type="ChEBI" id="CHEBI:15377"/>
        <dbReference type="ChEBI" id="CHEBI:15378"/>
        <dbReference type="ChEBI" id="CHEBI:144029"/>
        <dbReference type="ChEBI" id="CHEBI:144051"/>
    </reaction>
    <physiologicalReaction direction="left-to-right" evidence="9">
        <dbReference type="Rhea" id="RHEA:60877"/>
    </physiologicalReaction>
</comment>
<keyword evidence="8" id="KW-0520">NAD</keyword>
<dbReference type="EMBL" id="BRXY01000069">
    <property type="protein sequence ID" value="GMH61102.1"/>
    <property type="molecule type" value="Genomic_DNA"/>
</dbReference>
<keyword evidence="7" id="KW-0460">Magnesium</keyword>
<accession>A0A9W7A1A0</accession>
<dbReference type="CDD" id="cd03429">
    <property type="entry name" value="NUDIX_NADH_pyrophosphatase_Nudt13"/>
    <property type="match status" value="1"/>
</dbReference>
<dbReference type="Gene3D" id="3.90.79.10">
    <property type="entry name" value="Nucleoside Triphosphate Pyrophosphohydrolase"/>
    <property type="match status" value="1"/>
</dbReference>
<reference evidence="13" key="1">
    <citation type="journal article" date="2023" name="Commun. Biol.">
        <title>Genome analysis of Parmales, the sister group of diatoms, reveals the evolutionary specialization of diatoms from phago-mixotrophs to photoautotrophs.</title>
        <authorList>
            <person name="Ban H."/>
            <person name="Sato S."/>
            <person name="Yoshikawa S."/>
            <person name="Yamada K."/>
            <person name="Nakamura Y."/>
            <person name="Ichinomiya M."/>
            <person name="Sato N."/>
            <person name="Blanc-Mathieu R."/>
            <person name="Endo H."/>
            <person name="Kuwata A."/>
            <person name="Ogata H."/>
        </authorList>
    </citation>
    <scope>NUCLEOTIDE SEQUENCE [LARGE SCALE GENOMIC DNA]</scope>
    <source>
        <strain evidence="13">NIES 3701</strain>
    </source>
</reference>
<dbReference type="GO" id="GO:0046872">
    <property type="term" value="F:metal ion binding"/>
    <property type="evidence" value="ECO:0007669"/>
    <property type="project" value="UniProtKB-KW"/>
</dbReference>
<comment type="similarity">
    <text evidence="3">Belongs to the Nudix hydrolase family. NudC subfamily.</text>
</comment>
<gene>
    <name evidence="12" type="ORF">TrST_g382</name>
</gene>
<evidence type="ECO:0000313" key="12">
    <source>
        <dbReference type="EMBL" id="GMH61102.1"/>
    </source>
</evidence>
<evidence type="ECO:0000256" key="10">
    <source>
        <dbReference type="SAM" id="SignalP"/>
    </source>
</evidence>
<evidence type="ECO:0000256" key="4">
    <source>
        <dbReference type="ARBA" id="ARBA00012381"/>
    </source>
</evidence>
<evidence type="ECO:0000256" key="2">
    <source>
        <dbReference type="ARBA" id="ARBA00001947"/>
    </source>
</evidence>
<organism evidence="12 13">
    <name type="scientific">Triparma strigata</name>
    <dbReference type="NCBI Taxonomy" id="1606541"/>
    <lineage>
        <taxon>Eukaryota</taxon>
        <taxon>Sar</taxon>
        <taxon>Stramenopiles</taxon>
        <taxon>Ochrophyta</taxon>
        <taxon>Bolidophyceae</taxon>
        <taxon>Parmales</taxon>
        <taxon>Triparmaceae</taxon>
        <taxon>Triparma</taxon>
    </lineage>
</organism>
<dbReference type="InterPro" id="IPR049734">
    <property type="entry name" value="NudC-like_C"/>
</dbReference>
<dbReference type="GO" id="GO:0006742">
    <property type="term" value="P:NADP+ catabolic process"/>
    <property type="evidence" value="ECO:0007669"/>
    <property type="project" value="TreeGrafter"/>
</dbReference>
<dbReference type="PANTHER" id="PTHR42904:SF6">
    <property type="entry name" value="NAD-CAPPED RNA HYDROLASE NUDT12"/>
    <property type="match status" value="1"/>
</dbReference>
<comment type="caution">
    <text evidence="12">The sequence shown here is derived from an EMBL/GenBank/DDBJ whole genome shotgun (WGS) entry which is preliminary data.</text>
</comment>
<dbReference type="Pfam" id="PF00293">
    <property type="entry name" value="NUDIX"/>
    <property type="match status" value="1"/>
</dbReference>
<evidence type="ECO:0000313" key="13">
    <source>
        <dbReference type="Proteomes" id="UP001165085"/>
    </source>
</evidence>
<dbReference type="Proteomes" id="UP001165085">
    <property type="component" value="Unassembled WGS sequence"/>
</dbReference>
<feature type="chain" id="PRO_5040951784" description="NAD(+) diphosphatase" evidence="10">
    <location>
        <begin position="21"/>
        <end position="351"/>
    </location>
</feature>
<name>A0A9W7A1A0_9STRA</name>
<dbReference type="GO" id="GO:0005777">
    <property type="term" value="C:peroxisome"/>
    <property type="evidence" value="ECO:0007669"/>
    <property type="project" value="TreeGrafter"/>
</dbReference>
<evidence type="ECO:0000256" key="9">
    <source>
        <dbReference type="ARBA" id="ARBA00023679"/>
    </source>
</evidence>
<dbReference type="GO" id="GO:0019677">
    <property type="term" value="P:NAD+ catabolic process"/>
    <property type="evidence" value="ECO:0007669"/>
    <property type="project" value="TreeGrafter"/>
</dbReference>
<keyword evidence="5" id="KW-0479">Metal-binding</keyword>
<dbReference type="PROSITE" id="PS00893">
    <property type="entry name" value="NUDIX_BOX"/>
    <property type="match status" value="1"/>
</dbReference>
<dbReference type="InterPro" id="IPR015376">
    <property type="entry name" value="Znr_NADH_PPase"/>
</dbReference>
<dbReference type="GO" id="GO:0005829">
    <property type="term" value="C:cytosol"/>
    <property type="evidence" value="ECO:0007669"/>
    <property type="project" value="TreeGrafter"/>
</dbReference>
<dbReference type="NCBIfam" id="NF001299">
    <property type="entry name" value="PRK00241.1"/>
    <property type="match status" value="1"/>
</dbReference>
<comment type="cofactor">
    <cofactor evidence="2">
        <name>Zn(2+)</name>
        <dbReference type="ChEBI" id="CHEBI:29105"/>
    </cofactor>
</comment>
<evidence type="ECO:0000256" key="6">
    <source>
        <dbReference type="ARBA" id="ARBA00022801"/>
    </source>
</evidence>
<proteinExistence type="inferred from homology"/>